<keyword evidence="4" id="KW-1185">Reference proteome</keyword>
<sequence>MTEPLASQPIAAFVAALAAKAPTPGGGAAAAVGAAVGAAAAAMAAAYTSRKKDKDSGAAAKAEELTALLDCAALLRAADADAAAYAELQRSWREAAMPPEEKAAIEARALGVPVELLRSCHALVVAVKGFLPACNPAIRSDAAVGIHLLAGAARAAYQTALVNSPPEETRAQLRALLLEIKEVEEELLELA</sequence>
<name>A0AB34ICZ2_PRYPA</name>
<feature type="domain" description="Cyclodeaminase/cyclohydrolase" evidence="2">
    <location>
        <begin position="10"/>
        <end position="165"/>
    </location>
</feature>
<evidence type="ECO:0000259" key="2">
    <source>
        <dbReference type="Pfam" id="PF04961"/>
    </source>
</evidence>
<keyword evidence="1" id="KW-0812">Transmembrane</keyword>
<proteinExistence type="predicted"/>
<gene>
    <name evidence="3" type="ORF">AB1Y20_016807</name>
</gene>
<reference evidence="3 4" key="1">
    <citation type="journal article" date="2024" name="Science">
        <title>Giant polyketide synthase enzymes in the biosynthesis of giant marine polyether toxins.</title>
        <authorList>
            <person name="Fallon T.R."/>
            <person name="Shende V.V."/>
            <person name="Wierzbicki I.H."/>
            <person name="Pendleton A.L."/>
            <person name="Watervoot N.F."/>
            <person name="Auber R.P."/>
            <person name="Gonzalez D.J."/>
            <person name="Wisecaver J.H."/>
            <person name="Moore B.S."/>
        </authorList>
    </citation>
    <scope>NUCLEOTIDE SEQUENCE [LARGE SCALE GENOMIC DNA]</scope>
    <source>
        <strain evidence="3 4">12B1</strain>
    </source>
</reference>
<keyword evidence="1" id="KW-1133">Transmembrane helix</keyword>
<dbReference type="EMBL" id="JBGBPQ010000032">
    <property type="protein sequence ID" value="KAL1495439.1"/>
    <property type="molecule type" value="Genomic_DNA"/>
</dbReference>
<dbReference type="Proteomes" id="UP001515480">
    <property type="component" value="Unassembled WGS sequence"/>
</dbReference>
<dbReference type="InterPro" id="IPR007044">
    <property type="entry name" value="Cyclodeamin/CycHdrlase"/>
</dbReference>
<accession>A0AB34ICZ2</accession>
<feature type="transmembrane region" description="Helical" evidence="1">
    <location>
        <begin position="28"/>
        <end position="47"/>
    </location>
</feature>
<dbReference type="GO" id="GO:0003824">
    <property type="term" value="F:catalytic activity"/>
    <property type="evidence" value="ECO:0007669"/>
    <property type="project" value="InterPro"/>
</dbReference>
<dbReference type="SUPFAM" id="SSF101262">
    <property type="entry name" value="Methenyltetrahydrofolate cyclohydrolase-like"/>
    <property type="match status" value="1"/>
</dbReference>
<organism evidence="3 4">
    <name type="scientific">Prymnesium parvum</name>
    <name type="common">Toxic golden alga</name>
    <dbReference type="NCBI Taxonomy" id="97485"/>
    <lineage>
        <taxon>Eukaryota</taxon>
        <taxon>Haptista</taxon>
        <taxon>Haptophyta</taxon>
        <taxon>Prymnesiophyceae</taxon>
        <taxon>Prymnesiales</taxon>
        <taxon>Prymnesiaceae</taxon>
        <taxon>Prymnesium</taxon>
    </lineage>
</organism>
<keyword evidence="1" id="KW-0472">Membrane</keyword>
<evidence type="ECO:0000313" key="3">
    <source>
        <dbReference type="EMBL" id="KAL1495439.1"/>
    </source>
</evidence>
<dbReference type="Gene3D" id="1.20.120.680">
    <property type="entry name" value="Formiminotetrahydrofolate cyclodeaminase monomer, up-and-down helical bundle"/>
    <property type="match status" value="1"/>
</dbReference>
<dbReference type="AlphaFoldDB" id="A0AB34ICZ2"/>
<protein>
    <recommendedName>
        <fullName evidence="2">Cyclodeaminase/cyclohydrolase domain-containing protein</fullName>
    </recommendedName>
</protein>
<dbReference type="Pfam" id="PF04961">
    <property type="entry name" value="FTCD_C"/>
    <property type="match status" value="1"/>
</dbReference>
<comment type="caution">
    <text evidence="3">The sequence shown here is derived from an EMBL/GenBank/DDBJ whole genome shotgun (WGS) entry which is preliminary data.</text>
</comment>
<evidence type="ECO:0000313" key="4">
    <source>
        <dbReference type="Proteomes" id="UP001515480"/>
    </source>
</evidence>
<dbReference type="InterPro" id="IPR036178">
    <property type="entry name" value="Formintransfe-cycloase-like_sf"/>
</dbReference>
<evidence type="ECO:0000256" key="1">
    <source>
        <dbReference type="SAM" id="Phobius"/>
    </source>
</evidence>